<dbReference type="PROSITE" id="PS01102">
    <property type="entry name" value="ZF_DKSA_1"/>
    <property type="match status" value="1"/>
</dbReference>
<dbReference type="PANTHER" id="PTHR33823:SF4">
    <property type="entry name" value="GENERAL STRESS PROTEIN 16O"/>
    <property type="match status" value="1"/>
</dbReference>
<dbReference type="InterPro" id="IPR020458">
    <property type="entry name" value="Znf_DskA_TraR_CS"/>
</dbReference>
<feature type="zinc finger region" description="dksA C4-type" evidence="4">
    <location>
        <begin position="83"/>
        <end position="107"/>
    </location>
</feature>
<proteinExistence type="predicted"/>
<gene>
    <name evidence="6" type="ORF">ACFQS1_34835</name>
</gene>
<dbReference type="InterPro" id="IPR000962">
    <property type="entry name" value="Znf_DskA_TraR"/>
</dbReference>
<evidence type="ECO:0000256" key="4">
    <source>
        <dbReference type="PROSITE-ProRule" id="PRU00510"/>
    </source>
</evidence>
<dbReference type="PROSITE" id="PS51128">
    <property type="entry name" value="ZF_DKSA_2"/>
    <property type="match status" value="1"/>
</dbReference>
<feature type="domain" description="Zinc finger DksA/TraR C4-type" evidence="5">
    <location>
        <begin position="78"/>
        <end position="107"/>
    </location>
</feature>
<keyword evidence="3" id="KW-0862">Zinc</keyword>
<dbReference type="EMBL" id="JBHTBJ010000045">
    <property type="protein sequence ID" value="MFC7279167.1"/>
    <property type="molecule type" value="Genomic_DNA"/>
</dbReference>
<name>A0ABW2I2P1_9ACTN</name>
<dbReference type="RefSeq" id="WP_378976278.1">
    <property type="nucleotide sequence ID" value="NZ_JBHTBJ010000045.1"/>
</dbReference>
<protein>
    <submittedName>
        <fullName evidence="6">TraR/DksA family transcriptional regulator</fullName>
    </submittedName>
</protein>
<accession>A0ABW2I2P1</accession>
<keyword evidence="1" id="KW-0479">Metal-binding</keyword>
<evidence type="ECO:0000256" key="2">
    <source>
        <dbReference type="ARBA" id="ARBA00022771"/>
    </source>
</evidence>
<dbReference type="Gene3D" id="1.20.120.910">
    <property type="entry name" value="DksA, coiled-coil domain"/>
    <property type="match status" value="1"/>
</dbReference>
<keyword evidence="2" id="KW-0863">Zinc-finger</keyword>
<evidence type="ECO:0000256" key="1">
    <source>
        <dbReference type="ARBA" id="ARBA00022723"/>
    </source>
</evidence>
<evidence type="ECO:0000313" key="6">
    <source>
        <dbReference type="EMBL" id="MFC7279167.1"/>
    </source>
</evidence>
<organism evidence="6 7">
    <name type="scientific">Paractinoplanes rhizophilus</name>
    <dbReference type="NCBI Taxonomy" id="1416877"/>
    <lineage>
        <taxon>Bacteria</taxon>
        <taxon>Bacillati</taxon>
        <taxon>Actinomycetota</taxon>
        <taxon>Actinomycetes</taxon>
        <taxon>Micromonosporales</taxon>
        <taxon>Micromonosporaceae</taxon>
        <taxon>Paractinoplanes</taxon>
    </lineage>
</organism>
<evidence type="ECO:0000313" key="7">
    <source>
        <dbReference type="Proteomes" id="UP001596548"/>
    </source>
</evidence>
<keyword evidence="7" id="KW-1185">Reference proteome</keyword>
<evidence type="ECO:0000259" key="5">
    <source>
        <dbReference type="Pfam" id="PF01258"/>
    </source>
</evidence>
<reference evidence="7" key="1">
    <citation type="journal article" date="2019" name="Int. J. Syst. Evol. Microbiol.">
        <title>The Global Catalogue of Microorganisms (GCM) 10K type strain sequencing project: providing services to taxonomists for standard genome sequencing and annotation.</title>
        <authorList>
            <consortium name="The Broad Institute Genomics Platform"/>
            <consortium name="The Broad Institute Genome Sequencing Center for Infectious Disease"/>
            <person name="Wu L."/>
            <person name="Ma J."/>
        </authorList>
    </citation>
    <scope>NUCLEOTIDE SEQUENCE [LARGE SCALE GENOMIC DNA]</scope>
    <source>
        <strain evidence="7">XZYJT-10</strain>
    </source>
</reference>
<dbReference type="Proteomes" id="UP001596548">
    <property type="component" value="Unassembled WGS sequence"/>
</dbReference>
<sequence>MTIAPQTPQAPAAEPLELLRTMLEEQFALHTQRLTELTVYGRLPGHGGYDRHTLDVLAAASRQAIADAAGALRRMSEGTYGVCEDCGRPIPLGRLRALPHARHCTRCDPGRDGRPR</sequence>
<dbReference type="PANTHER" id="PTHR33823">
    <property type="entry name" value="RNA POLYMERASE-BINDING TRANSCRIPTION FACTOR DKSA-RELATED"/>
    <property type="match status" value="1"/>
</dbReference>
<comment type="caution">
    <text evidence="6">The sequence shown here is derived from an EMBL/GenBank/DDBJ whole genome shotgun (WGS) entry which is preliminary data.</text>
</comment>
<dbReference type="SUPFAM" id="SSF57716">
    <property type="entry name" value="Glucocorticoid receptor-like (DNA-binding domain)"/>
    <property type="match status" value="1"/>
</dbReference>
<evidence type="ECO:0000256" key="3">
    <source>
        <dbReference type="ARBA" id="ARBA00022833"/>
    </source>
</evidence>
<dbReference type="Pfam" id="PF01258">
    <property type="entry name" value="zf-dskA_traR"/>
    <property type="match status" value="1"/>
</dbReference>